<evidence type="ECO:0000259" key="1">
    <source>
        <dbReference type="PROSITE" id="PS51819"/>
    </source>
</evidence>
<dbReference type="InterPro" id="IPR029068">
    <property type="entry name" value="Glyas_Bleomycin-R_OHBP_Dase"/>
</dbReference>
<dbReference type="InterPro" id="IPR004360">
    <property type="entry name" value="Glyas_Fos-R_dOase_dom"/>
</dbReference>
<reference evidence="2" key="1">
    <citation type="submission" date="2018-05" db="EMBL/GenBank/DDBJ databases">
        <authorList>
            <person name="Lanie J.A."/>
            <person name="Ng W.-L."/>
            <person name="Kazmierczak K.M."/>
            <person name="Andrzejewski T.M."/>
            <person name="Davidsen T.M."/>
            <person name="Wayne K.J."/>
            <person name="Tettelin H."/>
            <person name="Glass J.I."/>
            <person name="Rusch D."/>
            <person name="Podicherti R."/>
            <person name="Tsui H.-C.T."/>
            <person name="Winkler M.E."/>
        </authorList>
    </citation>
    <scope>NUCLEOTIDE SEQUENCE</scope>
</reference>
<dbReference type="AlphaFoldDB" id="A0A381URW7"/>
<dbReference type="EMBL" id="UINC01006933">
    <property type="protein sequence ID" value="SVA30491.1"/>
    <property type="molecule type" value="Genomic_DNA"/>
</dbReference>
<sequence length="216" mass="24241">MQRTPTFYTHGTPVAPKHQITHNVAILEPFQPGAIREGCSMSKVSMIHHINIQITDRERTRKWYEKVLGAEFLDRGPVLNNRQLQLRIGTGEIHTSDVSEFIEVPRIHFAIEVEDWEGTLGHMDAMGVECSRSAGGAFAGIGGDDPKQGKREDTNEHYTYINDPDGNIIELVYHPLGLEDSEGKRLDLTSDPQNVRWTQMPGFVETAHKSEPVQSA</sequence>
<evidence type="ECO:0000313" key="2">
    <source>
        <dbReference type="EMBL" id="SVA30491.1"/>
    </source>
</evidence>
<name>A0A381URW7_9ZZZZ</name>
<accession>A0A381URW7</accession>
<dbReference type="Pfam" id="PF00903">
    <property type="entry name" value="Glyoxalase"/>
    <property type="match status" value="1"/>
</dbReference>
<dbReference type="Gene3D" id="3.10.180.10">
    <property type="entry name" value="2,3-Dihydroxybiphenyl 1,2-Dioxygenase, domain 1"/>
    <property type="match status" value="1"/>
</dbReference>
<dbReference type="InterPro" id="IPR037523">
    <property type="entry name" value="VOC_core"/>
</dbReference>
<gene>
    <name evidence="2" type="ORF">METZ01_LOCUS83345</name>
</gene>
<feature type="domain" description="VOC" evidence="1">
    <location>
        <begin position="46"/>
        <end position="174"/>
    </location>
</feature>
<dbReference type="SUPFAM" id="SSF54593">
    <property type="entry name" value="Glyoxalase/Bleomycin resistance protein/Dihydroxybiphenyl dioxygenase"/>
    <property type="match status" value="1"/>
</dbReference>
<organism evidence="2">
    <name type="scientific">marine metagenome</name>
    <dbReference type="NCBI Taxonomy" id="408172"/>
    <lineage>
        <taxon>unclassified sequences</taxon>
        <taxon>metagenomes</taxon>
        <taxon>ecological metagenomes</taxon>
    </lineage>
</organism>
<proteinExistence type="predicted"/>
<protein>
    <recommendedName>
        <fullName evidence="1">VOC domain-containing protein</fullName>
    </recommendedName>
</protein>
<dbReference type="PROSITE" id="PS51819">
    <property type="entry name" value="VOC"/>
    <property type="match status" value="1"/>
</dbReference>